<sequence length="94" mass="11190">MKNSCTKLHFWALMCYWSRRALRIGAVSRPHWDRRHFSAATQAADPHYRRYCRRRAPSAPRYIRRRAGPLRGFARELLRRAHLLDLPEKCGTLT</sequence>
<name>A0A6H5I8H3_9HYME</name>
<dbReference type="Proteomes" id="UP000479190">
    <property type="component" value="Unassembled WGS sequence"/>
</dbReference>
<evidence type="ECO:0000313" key="2">
    <source>
        <dbReference type="Proteomes" id="UP000479190"/>
    </source>
</evidence>
<reference evidence="1 2" key="1">
    <citation type="submission" date="2020-02" db="EMBL/GenBank/DDBJ databases">
        <authorList>
            <person name="Ferguson B K."/>
        </authorList>
    </citation>
    <scope>NUCLEOTIDE SEQUENCE [LARGE SCALE GENOMIC DNA]</scope>
</reference>
<protein>
    <submittedName>
        <fullName evidence="1">Uncharacterized protein</fullName>
    </submittedName>
</protein>
<gene>
    <name evidence="1" type="ORF">TBRA_LOCUS5416</name>
</gene>
<organism evidence="1 2">
    <name type="scientific">Trichogramma brassicae</name>
    <dbReference type="NCBI Taxonomy" id="86971"/>
    <lineage>
        <taxon>Eukaryota</taxon>
        <taxon>Metazoa</taxon>
        <taxon>Ecdysozoa</taxon>
        <taxon>Arthropoda</taxon>
        <taxon>Hexapoda</taxon>
        <taxon>Insecta</taxon>
        <taxon>Pterygota</taxon>
        <taxon>Neoptera</taxon>
        <taxon>Endopterygota</taxon>
        <taxon>Hymenoptera</taxon>
        <taxon>Apocrita</taxon>
        <taxon>Proctotrupomorpha</taxon>
        <taxon>Chalcidoidea</taxon>
        <taxon>Trichogrammatidae</taxon>
        <taxon>Trichogramma</taxon>
    </lineage>
</organism>
<accession>A0A6H5I8H3</accession>
<keyword evidence="2" id="KW-1185">Reference proteome</keyword>
<proteinExistence type="predicted"/>
<dbReference type="EMBL" id="CADCXV010000713">
    <property type="protein sequence ID" value="CAB0033514.1"/>
    <property type="molecule type" value="Genomic_DNA"/>
</dbReference>
<dbReference type="AlphaFoldDB" id="A0A6H5I8H3"/>
<evidence type="ECO:0000313" key="1">
    <source>
        <dbReference type="EMBL" id="CAB0033514.1"/>
    </source>
</evidence>